<evidence type="ECO:0000256" key="2">
    <source>
        <dbReference type="SAM" id="Phobius"/>
    </source>
</evidence>
<dbReference type="EMBL" id="JAPNKA010000001">
    <property type="protein sequence ID" value="MCY1078896.1"/>
    <property type="molecule type" value="Genomic_DNA"/>
</dbReference>
<keyword evidence="2" id="KW-0812">Transmembrane</keyword>
<keyword evidence="5" id="KW-1185">Reference proteome</keyword>
<organism evidence="4 5">
    <name type="scientific">Archangium lansingense</name>
    <dbReference type="NCBI Taxonomy" id="2995310"/>
    <lineage>
        <taxon>Bacteria</taxon>
        <taxon>Pseudomonadati</taxon>
        <taxon>Myxococcota</taxon>
        <taxon>Myxococcia</taxon>
        <taxon>Myxococcales</taxon>
        <taxon>Cystobacterineae</taxon>
        <taxon>Archangiaceae</taxon>
        <taxon>Archangium</taxon>
    </lineage>
</organism>
<sequence length="408" mass="43677">MLPTVQRKPTISFPGDPYEREADEVADKAMQLTETKRAPSAVADAVLDARAAVHTAQRSGEPLPMAVRSFFEPRFGYDFSQVRVHADGEAANAAREVRARAYTIGRHIVFGEGQYQPATSEGKLLLAHELTHVVQKHGGGTEVAHRKANEPSTPPGVAAQAESSPTERLLAVITDIERVQANVRRAGDAARDEDGTPEIQAHAEKIADFLERLRAVADGDDERLKLSVLAGFSAKGVQQAEAQPPAATVVREQPPESLAAKSLEVSHPRDAEELEADRVAEAVVHGAHATVTQTTADGLVNRQAEALAAAGGAILAAEAESLPVTAWNPPGWVILGVATVVALALIGTAVYMASAQPETLSAAEEEAIKNKEAGEPYDQGTYDRARKKQVKNEKYRRERNKNKQRGGG</sequence>
<gene>
    <name evidence="4" type="ORF">OV287_30995</name>
</gene>
<keyword evidence="2" id="KW-1133">Transmembrane helix</keyword>
<dbReference type="InterPro" id="IPR025295">
    <property type="entry name" value="eCIS_core_dom"/>
</dbReference>
<evidence type="ECO:0000313" key="5">
    <source>
        <dbReference type="Proteomes" id="UP001207654"/>
    </source>
</evidence>
<comment type="caution">
    <text evidence="4">The sequence shown here is derived from an EMBL/GenBank/DDBJ whole genome shotgun (WGS) entry which is preliminary data.</text>
</comment>
<dbReference type="Proteomes" id="UP001207654">
    <property type="component" value="Unassembled WGS sequence"/>
</dbReference>
<accession>A0ABT4ABE6</accession>
<evidence type="ECO:0000256" key="1">
    <source>
        <dbReference type="SAM" id="MobiDB-lite"/>
    </source>
</evidence>
<dbReference type="Pfam" id="PF13699">
    <property type="entry name" value="eCIS_core"/>
    <property type="match status" value="1"/>
</dbReference>
<proteinExistence type="predicted"/>
<feature type="domain" description="eCIS core" evidence="3">
    <location>
        <begin position="62"/>
        <end position="139"/>
    </location>
</feature>
<keyword evidence="2" id="KW-0472">Membrane</keyword>
<evidence type="ECO:0000313" key="4">
    <source>
        <dbReference type="EMBL" id="MCY1078896.1"/>
    </source>
</evidence>
<evidence type="ECO:0000259" key="3">
    <source>
        <dbReference type="Pfam" id="PF13699"/>
    </source>
</evidence>
<feature type="region of interest" description="Disordered" evidence="1">
    <location>
        <begin position="362"/>
        <end position="408"/>
    </location>
</feature>
<feature type="region of interest" description="Disordered" evidence="1">
    <location>
        <begin position="144"/>
        <end position="164"/>
    </location>
</feature>
<protein>
    <submittedName>
        <fullName evidence="4">DUF4157 domain-containing protein</fullName>
    </submittedName>
</protein>
<feature type="compositionally biased region" description="Basic residues" evidence="1">
    <location>
        <begin position="397"/>
        <end position="408"/>
    </location>
</feature>
<dbReference type="RefSeq" id="WP_267537656.1">
    <property type="nucleotide sequence ID" value="NZ_JAPNKA010000001.1"/>
</dbReference>
<feature type="transmembrane region" description="Helical" evidence="2">
    <location>
        <begin position="331"/>
        <end position="353"/>
    </location>
</feature>
<reference evidence="4 5" key="1">
    <citation type="submission" date="2022-11" db="EMBL/GenBank/DDBJ databases">
        <title>Minimal conservation of predation-associated metabolite biosynthetic gene clusters underscores biosynthetic potential of Myxococcota including descriptions for ten novel species: Archangium lansinium sp. nov., Myxococcus landrumus sp. nov., Nannocystis bai.</title>
        <authorList>
            <person name="Ahearne A."/>
            <person name="Stevens C."/>
            <person name="Phillips K."/>
        </authorList>
    </citation>
    <scope>NUCLEOTIDE SEQUENCE [LARGE SCALE GENOMIC DNA]</scope>
    <source>
        <strain evidence="4 5">MIWBW</strain>
    </source>
</reference>
<name>A0ABT4ABE6_9BACT</name>